<protein>
    <submittedName>
        <fullName evidence="4">Polysaccharide deacetylase</fullName>
    </submittedName>
</protein>
<dbReference type="CDD" id="cd10973">
    <property type="entry name" value="CE4_DAC_u4_5s"/>
    <property type="match status" value="1"/>
</dbReference>
<dbReference type="GO" id="GO:0016810">
    <property type="term" value="F:hydrolase activity, acting on carbon-nitrogen (but not peptide) bonds"/>
    <property type="evidence" value="ECO:0007669"/>
    <property type="project" value="InterPro"/>
</dbReference>
<gene>
    <name evidence="4" type="ORF">MNB_SM-6-571</name>
</gene>
<organism evidence="4">
    <name type="scientific">hydrothermal vent metagenome</name>
    <dbReference type="NCBI Taxonomy" id="652676"/>
    <lineage>
        <taxon>unclassified sequences</taxon>
        <taxon>metagenomes</taxon>
        <taxon>ecological metagenomes</taxon>
    </lineage>
</organism>
<keyword evidence="2" id="KW-0732">Signal</keyword>
<evidence type="ECO:0000259" key="3">
    <source>
        <dbReference type="PROSITE" id="PS51677"/>
    </source>
</evidence>
<name>A0A1W1C3S4_9ZZZZ</name>
<dbReference type="GO" id="GO:0005576">
    <property type="term" value="C:extracellular region"/>
    <property type="evidence" value="ECO:0007669"/>
    <property type="project" value="UniProtKB-SubCell"/>
</dbReference>
<proteinExistence type="predicted"/>
<dbReference type="Gene3D" id="3.20.20.370">
    <property type="entry name" value="Glycoside hydrolase/deacetylase"/>
    <property type="match status" value="1"/>
</dbReference>
<reference evidence="4" key="1">
    <citation type="submission" date="2016-10" db="EMBL/GenBank/DDBJ databases">
        <authorList>
            <person name="de Groot N.N."/>
        </authorList>
    </citation>
    <scope>NUCLEOTIDE SEQUENCE</scope>
</reference>
<dbReference type="SUPFAM" id="SSF88713">
    <property type="entry name" value="Glycoside hydrolase/deacetylase"/>
    <property type="match status" value="1"/>
</dbReference>
<dbReference type="InterPro" id="IPR011330">
    <property type="entry name" value="Glyco_hydro/deAcase_b/a-brl"/>
</dbReference>
<dbReference type="GO" id="GO:0005975">
    <property type="term" value="P:carbohydrate metabolic process"/>
    <property type="evidence" value="ECO:0007669"/>
    <property type="project" value="InterPro"/>
</dbReference>
<comment type="subcellular location">
    <subcellularLocation>
        <location evidence="1">Secreted</location>
    </subcellularLocation>
</comment>
<dbReference type="Pfam" id="PF01522">
    <property type="entry name" value="Polysacc_deac_1"/>
    <property type="match status" value="1"/>
</dbReference>
<dbReference type="InterPro" id="IPR051398">
    <property type="entry name" value="Polysacch_Deacetylase"/>
</dbReference>
<sequence>MKIVLQYFVISCLFSFSLLAKQQYAVILQYHRFDDERYPSTNISMKLFTQQIEYLIQYNYNILPLSKVVRFLRENRSLPDKTVVITIDDAYKTVYTKAYPLLKKHHLPYTVFVNTMPIEHRSKNYLSWDEMREMGKHGAEFANHSYSHPYLVRKRFDMTQEIQKAQEKLEKELGDRVCSEPKMFAYPFGEYDKKLMDLVAKLGYVGIAQNSGPISNKSNFMALTRFPMSGGYGVMDQFVVKINTLPLPLQSVENEDTLVDESNNPPLLTLTLQQPLKAFQCFNANGQKLAMQWLSDTKVTIQSAQPLLYPRNHYTCTAPAEDGRWYWYSHLWVVLK</sequence>
<accession>A0A1W1C3S4</accession>
<dbReference type="EMBL" id="FPHK01000046">
    <property type="protein sequence ID" value="SFV60498.1"/>
    <property type="molecule type" value="Genomic_DNA"/>
</dbReference>
<evidence type="ECO:0000256" key="1">
    <source>
        <dbReference type="ARBA" id="ARBA00004613"/>
    </source>
</evidence>
<feature type="domain" description="NodB homology" evidence="3">
    <location>
        <begin position="81"/>
        <end position="336"/>
    </location>
</feature>
<dbReference type="PANTHER" id="PTHR34216">
    <property type="match status" value="1"/>
</dbReference>
<evidence type="ECO:0000256" key="2">
    <source>
        <dbReference type="ARBA" id="ARBA00022729"/>
    </source>
</evidence>
<dbReference type="PANTHER" id="PTHR34216:SF3">
    <property type="entry name" value="POLY-BETA-1,6-N-ACETYL-D-GLUCOSAMINE N-DEACETYLASE"/>
    <property type="match status" value="1"/>
</dbReference>
<dbReference type="InterPro" id="IPR002509">
    <property type="entry name" value="NODB_dom"/>
</dbReference>
<evidence type="ECO:0000313" key="4">
    <source>
        <dbReference type="EMBL" id="SFV60498.1"/>
    </source>
</evidence>
<dbReference type="AlphaFoldDB" id="A0A1W1C3S4"/>
<dbReference type="PROSITE" id="PS51677">
    <property type="entry name" value="NODB"/>
    <property type="match status" value="1"/>
</dbReference>